<accession>A0A6N2LGR8</accession>
<dbReference type="InterPro" id="IPR006653">
    <property type="entry name" value="Trp_synth_b_CS"/>
</dbReference>
<dbReference type="PANTHER" id="PTHR48077:SF6">
    <property type="entry name" value="TRYPTOPHAN SYNTHASE"/>
    <property type="match status" value="1"/>
</dbReference>
<evidence type="ECO:0008006" key="4">
    <source>
        <dbReference type="Google" id="ProtNLM"/>
    </source>
</evidence>
<name>A0A6N2LGR8_SALVM</name>
<dbReference type="GO" id="GO:0005737">
    <property type="term" value="C:cytoplasm"/>
    <property type="evidence" value="ECO:0007669"/>
    <property type="project" value="TreeGrafter"/>
</dbReference>
<evidence type="ECO:0000313" key="3">
    <source>
        <dbReference type="EMBL" id="VFU40406.1"/>
    </source>
</evidence>
<sequence length="179" mass="19926">MAIQATIIADPQCFGSFVLKTRPRHLRLSNGGRVRARASLNADLKAVGIPHQWYNLVADLSVKPPPPLHPKTFEPVKPEDLSPLFPDELIKQEASTEKFIDIPEEVLDIYSLWRPTPLIRAKRLEKLLNTPARIYYKYEGVSPAGSHKPNTAVPQAFYNAQQGIKNVVTETGVAGSCFL</sequence>
<gene>
    <name evidence="3" type="ORF">SVIM_LOCUS231316</name>
</gene>
<dbReference type="GO" id="GO:0004834">
    <property type="term" value="F:tryptophan synthase activity"/>
    <property type="evidence" value="ECO:0007669"/>
    <property type="project" value="InterPro"/>
</dbReference>
<organism evidence="3">
    <name type="scientific">Salix viminalis</name>
    <name type="common">Common osier</name>
    <name type="synonym">Basket willow</name>
    <dbReference type="NCBI Taxonomy" id="40686"/>
    <lineage>
        <taxon>Eukaryota</taxon>
        <taxon>Viridiplantae</taxon>
        <taxon>Streptophyta</taxon>
        <taxon>Embryophyta</taxon>
        <taxon>Tracheophyta</taxon>
        <taxon>Spermatophyta</taxon>
        <taxon>Magnoliopsida</taxon>
        <taxon>eudicotyledons</taxon>
        <taxon>Gunneridae</taxon>
        <taxon>Pentapetalae</taxon>
        <taxon>rosids</taxon>
        <taxon>fabids</taxon>
        <taxon>Malpighiales</taxon>
        <taxon>Salicaceae</taxon>
        <taxon>Saliceae</taxon>
        <taxon>Salix</taxon>
    </lineage>
</organism>
<dbReference type="InterPro" id="IPR023026">
    <property type="entry name" value="Trp_synth_beta/beta-like"/>
</dbReference>
<dbReference type="SUPFAM" id="SSF53686">
    <property type="entry name" value="Tryptophan synthase beta subunit-like PLP-dependent enzymes"/>
    <property type="match status" value="1"/>
</dbReference>
<dbReference type="EMBL" id="CAADRP010001543">
    <property type="protein sequence ID" value="VFU40406.1"/>
    <property type="molecule type" value="Genomic_DNA"/>
</dbReference>
<evidence type="ECO:0000256" key="1">
    <source>
        <dbReference type="ARBA" id="ARBA00001933"/>
    </source>
</evidence>
<keyword evidence="2" id="KW-0663">Pyridoxal phosphate</keyword>
<dbReference type="Gene3D" id="3.40.50.1100">
    <property type="match status" value="2"/>
</dbReference>
<proteinExistence type="predicted"/>
<dbReference type="PROSITE" id="PS00168">
    <property type="entry name" value="TRP_SYNTHASE_BETA"/>
    <property type="match status" value="1"/>
</dbReference>
<dbReference type="AlphaFoldDB" id="A0A6N2LGR8"/>
<reference evidence="3" key="1">
    <citation type="submission" date="2019-03" db="EMBL/GenBank/DDBJ databases">
        <authorList>
            <person name="Mank J."/>
            <person name="Almeida P."/>
        </authorList>
    </citation>
    <scope>NUCLEOTIDE SEQUENCE</scope>
    <source>
        <strain evidence="3">78183</strain>
    </source>
</reference>
<dbReference type="GO" id="GO:0052684">
    <property type="term" value="F:L-serine hydro-lyase (adding indole, L-tryptophan-forming) activity"/>
    <property type="evidence" value="ECO:0007669"/>
    <property type="project" value="TreeGrafter"/>
</dbReference>
<dbReference type="InterPro" id="IPR036052">
    <property type="entry name" value="TrpB-like_PALP_sf"/>
</dbReference>
<evidence type="ECO:0000256" key="2">
    <source>
        <dbReference type="ARBA" id="ARBA00022898"/>
    </source>
</evidence>
<protein>
    <recommendedName>
        <fullName evidence="4">Tryptophan synthase beta chain-like PALP domain-containing protein</fullName>
    </recommendedName>
</protein>
<comment type="cofactor">
    <cofactor evidence="1">
        <name>pyridoxal 5'-phosphate</name>
        <dbReference type="ChEBI" id="CHEBI:597326"/>
    </cofactor>
</comment>
<dbReference type="PANTHER" id="PTHR48077">
    <property type="entry name" value="TRYPTOPHAN SYNTHASE-RELATED"/>
    <property type="match status" value="1"/>
</dbReference>